<dbReference type="InParanoid" id="A0A0Q9WVU5"/>
<evidence type="ECO:0000256" key="2">
    <source>
        <dbReference type="ARBA" id="ARBA00022763"/>
    </source>
</evidence>
<sequence length="346" mass="39449">MHLNMIKLRDVHLMSCLIDGSADEDKVLQFCCHDQRKELSYTENLPVAEFLQRIKQLNKRVEFPAEAVRTALSSAQPADATFRAASQNGAEQQQELNQDEQLEQRTVLSLKYRIEGTPAPLKWEWHLTSTDSVLLTFYRHMLKNALYTAASLSKNVHYLLDIVKKKDIEVQQYRRDGARHWRTTVATEPFDVEAFSAQNKQLLSTVAAFEPDDLKLDDIPTATSTIKSESAGCSTSVAAKCLSPRNRKRKAMETGKQHVERKVLQRRRVPQLQYKSSESQESELDAMFGQIKAESVKAEVESMVAGIKEEPSPDDEMAKTELDEIMQLINRTEEQTKQILEEHQIA</sequence>
<comment type="subcellular location">
    <subcellularLocation>
        <location evidence="1">Nucleus</location>
    </subcellularLocation>
</comment>
<dbReference type="Proteomes" id="UP000009192">
    <property type="component" value="Unassembled WGS sequence"/>
</dbReference>
<dbReference type="PANTHER" id="PTHR32235">
    <property type="entry name" value="NON-HOMOLOGOUS END-JOINING FACTOR 1"/>
    <property type="match status" value="1"/>
</dbReference>
<dbReference type="KEGG" id="dmo:Dmoj_GI15317"/>
<dbReference type="AlphaFoldDB" id="A0A0Q9WVU5"/>
<accession>A0A0Q9WVU5</accession>
<dbReference type="InterPro" id="IPR052287">
    <property type="entry name" value="NHEJ_factor"/>
</dbReference>
<dbReference type="Gene3D" id="1.10.287.450">
    <property type="entry name" value="Helix hairpin bin"/>
    <property type="match status" value="1"/>
</dbReference>
<dbReference type="GO" id="GO:0045027">
    <property type="term" value="F:DNA end binding"/>
    <property type="evidence" value="ECO:0007669"/>
    <property type="project" value="TreeGrafter"/>
</dbReference>
<evidence type="ECO:0000256" key="4">
    <source>
        <dbReference type="ARBA" id="ARBA00023242"/>
    </source>
</evidence>
<keyword evidence="3" id="KW-0234">DNA repair</keyword>
<evidence type="ECO:0000256" key="1">
    <source>
        <dbReference type="ARBA" id="ARBA00004123"/>
    </source>
</evidence>
<comment type="similarity">
    <text evidence="5">Belongs to the XRCC4-XLF family. XLF subfamily.</text>
</comment>
<dbReference type="GO" id="GO:0032807">
    <property type="term" value="C:DNA ligase IV complex"/>
    <property type="evidence" value="ECO:0007669"/>
    <property type="project" value="TreeGrafter"/>
</dbReference>
<gene>
    <name evidence="6" type="primary">Dmoj\GI15317</name>
    <name evidence="6" type="ORF">Dmoj_GI15317</name>
</gene>
<keyword evidence="4" id="KW-0539">Nucleus</keyword>
<dbReference type="EMBL" id="CH933810">
    <property type="protein sequence ID" value="KRF93782.1"/>
    <property type="molecule type" value="Genomic_DNA"/>
</dbReference>
<protein>
    <submittedName>
        <fullName evidence="6">Uncharacterized protein</fullName>
    </submittedName>
</protein>
<dbReference type="InterPro" id="IPR038051">
    <property type="entry name" value="XRCC4-like_N_sf"/>
</dbReference>
<dbReference type="OrthoDB" id="2155935at2759"/>
<evidence type="ECO:0000256" key="3">
    <source>
        <dbReference type="ARBA" id="ARBA00023204"/>
    </source>
</evidence>
<dbReference type="GO" id="GO:0006303">
    <property type="term" value="P:double-strand break repair via nonhomologous end joining"/>
    <property type="evidence" value="ECO:0007669"/>
    <property type="project" value="UniProtKB-ARBA"/>
</dbReference>
<keyword evidence="2" id="KW-0227">DNA damage</keyword>
<dbReference type="PANTHER" id="PTHR32235:SF1">
    <property type="entry name" value="NON-HOMOLOGOUS END-JOINING FACTOR 1"/>
    <property type="match status" value="1"/>
</dbReference>
<organism evidence="6 7">
    <name type="scientific">Drosophila mojavensis</name>
    <name type="common">Fruit fly</name>
    <dbReference type="NCBI Taxonomy" id="7230"/>
    <lineage>
        <taxon>Eukaryota</taxon>
        <taxon>Metazoa</taxon>
        <taxon>Ecdysozoa</taxon>
        <taxon>Arthropoda</taxon>
        <taxon>Hexapoda</taxon>
        <taxon>Insecta</taxon>
        <taxon>Pterygota</taxon>
        <taxon>Neoptera</taxon>
        <taxon>Endopterygota</taxon>
        <taxon>Diptera</taxon>
        <taxon>Brachycera</taxon>
        <taxon>Muscomorpha</taxon>
        <taxon>Ephydroidea</taxon>
        <taxon>Drosophilidae</taxon>
        <taxon>Drosophila</taxon>
    </lineage>
</organism>
<evidence type="ECO:0000256" key="5">
    <source>
        <dbReference type="ARBA" id="ARBA00025747"/>
    </source>
</evidence>
<reference evidence="6 7" key="1">
    <citation type="journal article" date="2007" name="Nature">
        <title>Evolution of genes and genomes on the Drosophila phylogeny.</title>
        <authorList>
            <consortium name="Drosophila 12 Genomes Consortium"/>
            <person name="Clark A.G."/>
            <person name="Eisen M.B."/>
            <person name="Smith D.R."/>
            <person name="Bergman C.M."/>
            <person name="Oliver B."/>
            <person name="Markow T.A."/>
            <person name="Kaufman T.C."/>
            <person name="Kellis M."/>
            <person name="Gelbart W."/>
            <person name="Iyer V.N."/>
            <person name="Pollard D.A."/>
            <person name="Sackton T.B."/>
            <person name="Larracuente A.M."/>
            <person name="Singh N.D."/>
            <person name="Abad J.P."/>
            <person name="Abt D.N."/>
            <person name="Adryan B."/>
            <person name="Aguade M."/>
            <person name="Akashi H."/>
            <person name="Anderson W.W."/>
            <person name="Aquadro C.F."/>
            <person name="Ardell D.H."/>
            <person name="Arguello R."/>
            <person name="Artieri C.G."/>
            <person name="Barbash D.A."/>
            <person name="Barker D."/>
            <person name="Barsanti P."/>
            <person name="Batterham P."/>
            <person name="Batzoglou S."/>
            <person name="Begun D."/>
            <person name="Bhutkar A."/>
            <person name="Blanco E."/>
            <person name="Bosak S.A."/>
            <person name="Bradley R.K."/>
            <person name="Brand A.D."/>
            <person name="Brent M.R."/>
            <person name="Brooks A.N."/>
            <person name="Brown R.H."/>
            <person name="Butlin R.K."/>
            <person name="Caggese C."/>
            <person name="Calvi B.R."/>
            <person name="Bernardo de Carvalho A."/>
            <person name="Caspi A."/>
            <person name="Castrezana S."/>
            <person name="Celniker S.E."/>
            <person name="Chang J.L."/>
            <person name="Chapple C."/>
            <person name="Chatterji S."/>
            <person name="Chinwalla A."/>
            <person name="Civetta A."/>
            <person name="Clifton S.W."/>
            <person name="Comeron J.M."/>
            <person name="Costello J.C."/>
            <person name="Coyne J.A."/>
            <person name="Daub J."/>
            <person name="David R.G."/>
            <person name="Delcher A.L."/>
            <person name="Delehaunty K."/>
            <person name="Do C.B."/>
            <person name="Ebling H."/>
            <person name="Edwards K."/>
            <person name="Eickbush T."/>
            <person name="Evans J.D."/>
            <person name="Filipski A."/>
            <person name="Findeiss S."/>
            <person name="Freyhult E."/>
            <person name="Fulton L."/>
            <person name="Fulton R."/>
            <person name="Garcia A.C."/>
            <person name="Gardiner A."/>
            <person name="Garfield D.A."/>
            <person name="Garvin B.E."/>
            <person name="Gibson G."/>
            <person name="Gilbert D."/>
            <person name="Gnerre S."/>
            <person name="Godfrey J."/>
            <person name="Good R."/>
            <person name="Gotea V."/>
            <person name="Gravely B."/>
            <person name="Greenberg A.J."/>
            <person name="Griffiths-Jones S."/>
            <person name="Gross S."/>
            <person name="Guigo R."/>
            <person name="Gustafson E.A."/>
            <person name="Haerty W."/>
            <person name="Hahn M.W."/>
            <person name="Halligan D.L."/>
            <person name="Halpern A.L."/>
            <person name="Halter G.M."/>
            <person name="Han M.V."/>
            <person name="Heger A."/>
            <person name="Hillier L."/>
            <person name="Hinrichs A.S."/>
            <person name="Holmes I."/>
            <person name="Hoskins R.A."/>
            <person name="Hubisz M.J."/>
            <person name="Hultmark D."/>
            <person name="Huntley M.A."/>
            <person name="Jaffe D.B."/>
            <person name="Jagadeeshan S."/>
            <person name="Jeck W.R."/>
            <person name="Johnson J."/>
            <person name="Jones C.D."/>
            <person name="Jordan W.C."/>
            <person name="Karpen G.H."/>
            <person name="Kataoka E."/>
            <person name="Keightley P.D."/>
            <person name="Kheradpour P."/>
            <person name="Kirkness E.F."/>
            <person name="Koerich L.B."/>
            <person name="Kristiansen K."/>
            <person name="Kudrna D."/>
            <person name="Kulathinal R.J."/>
            <person name="Kumar S."/>
            <person name="Kwok R."/>
            <person name="Lander E."/>
            <person name="Langley C.H."/>
            <person name="Lapoint R."/>
            <person name="Lazzaro B.P."/>
            <person name="Lee S.J."/>
            <person name="Levesque L."/>
            <person name="Li R."/>
            <person name="Lin C.F."/>
            <person name="Lin M.F."/>
            <person name="Lindblad-Toh K."/>
            <person name="Llopart A."/>
            <person name="Long M."/>
            <person name="Low L."/>
            <person name="Lozovsky E."/>
            <person name="Lu J."/>
            <person name="Luo M."/>
            <person name="Machado C.A."/>
            <person name="Makalowski W."/>
            <person name="Marzo M."/>
            <person name="Matsuda M."/>
            <person name="Matzkin L."/>
            <person name="McAllister B."/>
            <person name="McBride C.S."/>
            <person name="McKernan B."/>
            <person name="McKernan K."/>
            <person name="Mendez-Lago M."/>
            <person name="Minx P."/>
            <person name="Mollenhauer M.U."/>
            <person name="Montooth K."/>
            <person name="Mount S.M."/>
            <person name="Mu X."/>
            <person name="Myers E."/>
            <person name="Negre B."/>
            <person name="Newfeld S."/>
            <person name="Nielsen R."/>
            <person name="Noor M.A."/>
            <person name="O'Grady P."/>
            <person name="Pachter L."/>
            <person name="Papaceit M."/>
            <person name="Parisi M.J."/>
            <person name="Parisi M."/>
            <person name="Parts L."/>
            <person name="Pedersen J.S."/>
            <person name="Pesole G."/>
            <person name="Phillippy A.M."/>
            <person name="Ponting C.P."/>
            <person name="Pop M."/>
            <person name="Porcelli D."/>
            <person name="Powell J.R."/>
            <person name="Prohaska S."/>
            <person name="Pruitt K."/>
            <person name="Puig M."/>
            <person name="Quesneville H."/>
            <person name="Ram K.R."/>
            <person name="Rand D."/>
            <person name="Rasmussen M.D."/>
            <person name="Reed L.K."/>
            <person name="Reenan R."/>
            <person name="Reily A."/>
            <person name="Remington K.A."/>
            <person name="Rieger T.T."/>
            <person name="Ritchie M.G."/>
            <person name="Robin C."/>
            <person name="Rogers Y.H."/>
            <person name="Rohde C."/>
            <person name="Rozas J."/>
            <person name="Rubenfield M.J."/>
            <person name="Ruiz A."/>
            <person name="Russo S."/>
            <person name="Salzberg S.L."/>
            <person name="Sanchez-Gracia A."/>
            <person name="Saranga D.J."/>
            <person name="Sato H."/>
            <person name="Schaeffer S.W."/>
            <person name="Schatz M.C."/>
            <person name="Schlenke T."/>
            <person name="Schwartz R."/>
            <person name="Segarra C."/>
            <person name="Singh R.S."/>
            <person name="Sirot L."/>
            <person name="Sirota M."/>
            <person name="Sisneros N.B."/>
            <person name="Smith C.D."/>
            <person name="Smith T.F."/>
            <person name="Spieth J."/>
            <person name="Stage D.E."/>
            <person name="Stark A."/>
            <person name="Stephan W."/>
            <person name="Strausberg R.L."/>
            <person name="Strempel S."/>
            <person name="Sturgill D."/>
            <person name="Sutton G."/>
            <person name="Sutton G.G."/>
            <person name="Tao W."/>
            <person name="Teichmann S."/>
            <person name="Tobari Y.N."/>
            <person name="Tomimura Y."/>
            <person name="Tsolas J.M."/>
            <person name="Valente V.L."/>
            <person name="Venter E."/>
            <person name="Venter J.C."/>
            <person name="Vicario S."/>
            <person name="Vieira F.G."/>
            <person name="Vilella A.J."/>
            <person name="Villasante A."/>
            <person name="Walenz B."/>
            <person name="Wang J."/>
            <person name="Wasserman M."/>
            <person name="Watts T."/>
            <person name="Wilson D."/>
            <person name="Wilson R.K."/>
            <person name="Wing R.A."/>
            <person name="Wolfner M.F."/>
            <person name="Wong A."/>
            <person name="Wong G.K."/>
            <person name="Wu C.I."/>
            <person name="Wu G."/>
            <person name="Yamamoto D."/>
            <person name="Yang H.P."/>
            <person name="Yang S.P."/>
            <person name="Yorke J.A."/>
            <person name="Yoshida K."/>
            <person name="Zdobnov E."/>
            <person name="Zhang P."/>
            <person name="Zhang Y."/>
            <person name="Zimin A.V."/>
            <person name="Baldwin J."/>
            <person name="Abdouelleil A."/>
            <person name="Abdulkadir J."/>
            <person name="Abebe A."/>
            <person name="Abera B."/>
            <person name="Abreu J."/>
            <person name="Acer S.C."/>
            <person name="Aftuck L."/>
            <person name="Alexander A."/>
            <person name="An P."/>
            <person name="Anderson E."/>
            <person name="Anderson S."/>
            <person name="Arachi H."/>
            <person name="Azer M."/>
            <person name="Bachantsang P."/>
            <person name="Barry A."/>
            <person name="Bayul T."/>
            <person name="Berlin A."/>
            <person name="Bessette D."/>
            <person name="Bloom T."/>
            <person name="Blye J."/>
            <person name="Boguslavskiy L."/>
            <person name="Bonnet C."/>
            <person name="Boukhgalter B."/>
            <person name="Bourzgui I."/>
            <person name="Brown A."/>
            <person name="Cahill P."/>
            <person name="Channer S."/>
            <person name="Cheshatsang Y."/>
            <person name="Chuda L."/>
            <person name="Citroen M."/>
            <person name="Collymore A."/>
            <person name="Cooke P."/>
            <person name="Costello M."/>
            <person name="D'Aco K."/>
            <person name="Daza R."/>
            <person name="De Haan G."/>
            <person name="DeGray S."/>
            <person name="DeMaso C."/>
            <person name="Dhargay N."/>
            <person name="Dooley K."/>
            <person name="Dooley E."/>
            <person name="Doricent M."/>
            <person name="Dorje P."/>
            <person name="Dorjee K."/>
            <person name="Dupes A."/>
            <person name="Elong R."/>
            <person name="Falk J."/>
            <person name="Farina A."/>
            <person name="Faro S."/>
            <person name="Ferguson D."/>
            <person name="Fisher S."/>
            <person name="Foley C.D."/>
            <person name="Franke A."/>
            <person name="Friedrich D."/>
            <person name="Gadbois L."/>
            <person name="Gearin G."/>
            <person name="Gearin C.R."/>
            <person name="Giannoukos G."/>
            <person name="Goode T."/>
            <person name="Graham J."/>
            <person name="Grandbois E."/>
            <person name="Grewal S."/>
            <person name="Gyaltsen K."/>
            <person name="Hafez N."/>
            <person name="Hagos B."/>
            <person name="Hall J."/>
            <person name="Henson C."/>
            <person name="Hollinger A."/>
            <person name="Honan T."/>
            <person name="Huard M.D."/>
            <person name="Hughes L."/>
            <person name="Hurhula B."/>
            <person name="Husby M.E."/>
            <person name="Kamat A."/>
            <person name="Kanga B."/>
            <person name="Kashin S."/>
            <person name="Khazanovich D."/>
            <person name="Kisner P."/>
            <person name="Lance K."/>
            <person name="Lara M."/>
            <person name="Lee W."/>
            <person name="Lennon N."/>
            <person name="Letendre F."/>
            <person name="LeVine R."/>
            <person name="Lipovsky A."/>
            <person name="Liu X."/>
            <person name="Liu J."/>
            <person name="Liu S."/>
            <person name="Lokyitsang T."/>
            <person name="Lokyitsang Y."/>
            <person name="Lubonja R."/>
            <person name="Lui A."/>
            <person name="MacDonald P."/>
            <person name="Magnisalis V."/>
            <person name="Maru K."/>
            <person name="Matthews C."/>
            <person name="McCusker W."/>
            <person name="McDonough S."/>
            <person name="Mehta T."/>
            <person name="Meldrim J."/>
            <person name="Meneus L."/>
            <person name="Mihai O."/>
            <person name="Mihalev A."/>
            <person name="Mihova T."/>
            <person name="Mittelman R."/>
            <person name="Mlenga V."/>
            <person name="Montmayeur A."/>
            <person name="Mulrain L."/>
            <person name="Navidi A."/>
            <person name="Naylor J."/>
            <person name="Negash T."/>
            <person name="Nguyen T."/>
            <person name="Nguyen N."/>
            <person name="Nicol R."/>
            <person name="Norbu C."/>
            <person name="Norbu N."/>
            <person name="Novod N."/>
            <person name="O'Neill B."/>
            <person name="Osman S."/>
            <person name="Markiewicz E."/>
            <person name="Oyono O.L."/>
            <person name="Patti C."/>
            <person name="Phunkhang P."/>
            <person name="Pierre F."/>
            <person name="Priest M."/>
            <person name="Raghuraman S."/>
            <person name="Rege F."/>
            <person name="Reyes R."/>
            <person name="Rise C."/>
            <person name="Rogov P."/>
            <person name="Ross K."/>
            <person name="Ryan E."/>
            <person name="Settipalli S."/>
            <person name="Shea T."/>
            <person name="Sherpa N."/>
            <person name="Shi L."/>
            <person name="Shih D."/>
            <person name="Sparrow T."/>
            <person name="Spaulding J."/>
            <person name="Stalker J."/>
            <person name="Stange-Thomann N."/>
            <person name="Stavropoulos S."/>
            <person name="Stone C."/>
            <person name="Strader C."/>
            <person name="Tesfaye S."/>
            <person name="Thomson T."/>
            <person name="Thoulutsang Y."/>
            <person name="Thoulutsang D."/>
            <person name="Topham K."/>
            <person name="Topping I."/>
            <person name="Tsamla T."/>
            <person name="Vassiliev H."/>
            <person name="Vo A."/>
            <person name="Wangchuk T."/>
            <person name="Wangdi T."/>
            <person name="Weiand M."/>
            <person name="Wilkinson J."/>
            <person name="Wilson A."/>
            <person name="Yadav S."/>
            <person name="Young G."/>
            <person name="Yu Q."/>
            <person name="Zembek L."/>
            <person name="Zhong D."/>
            <person name="Zimmer A."/>
            <person name="Zwirko Z."/>
            <person name="Jaffe D.B."/>
            <person name="Alvarez P."/>
            <person name="Brockman W."/>
            <person name="Butler J."/>
            <person name="Chin C."/>
            <person name="Gnerre S."/>
            <person name="Grabherr M."/>
            <person name="Kleber M."/>
            <person name="Mauceli E."/>
            <person name="MacCallum I."/>
        </authorList>
    </citation>
    <scope>NUCLEOTIDE SEQUENCE [LARGE SCALE GENOMIC DNA]</scope>
    <source>
        <strain evidence="7">Tucson 15081-1352.22</strain>
    </source>
</reference>
<dbReference type="Gene3D" id="2.170.210.10">
    <property type="entry name" value="DNA double-strand break repair and VJ recombination XRCC4, N-terminal"/>
    <property type="match status" value="1"/>
</dbReference>
<evidence type="ECO:0000313" key="7">
    <source>
        <dbReference type="Proteomes" id="UP000009192"/>
    </source>
</evidence>
<proteinExistence type="inferred from homology"/>
<keyword evidence="7" id="KW-1185">Reference proteome</keyword>
<evidence type="ECO:0000313" key="6">
    <source>
        <dbReference type="EMBL" id="KRF93782.1"/>
    </source>
</evidence>
<name>A0A0Q9WVU5_DROMO</name>
<dbReference type="eggNOG" id="KOG3627">
    <property type="taxonomic scope" value="Eukaryota"/>
</dbReference>